<feature type="transmembrane region" description="Helical" evidence="9">
    <location>
        <begin position="56"/>
        <end position="78"/>
    </location>
</feature>
<dbReference type="InterPro" id="IPR001320">
    <property type="entry name" value="Iontro_rcpt_C"/>
</dbReference>
<name>A0AAW0XJ47_CHEQU</name>
<dbReference type="PANTHER" id="PTHR42643:SF24">
    <property type="entry name" value="IONOTROPIC RECEPTOR 60A"/>
    <property type="match status" value="1"/>
</dbReference>
<keyword evidence="5 9" id="KW-1133">Transmembrane helix</keyword>
<protein>
    <recommendedName>
        <fullName evidence="10">Ionotropic glutamate receptor C-terminal domain-containing protein</fullName>
    </recommendedName>
</protein>
<sequence length="190" mass="21447">MVSVVVWGVVVWLFQQAWHWLTGGQSVKLSTALLFSWGTILNQPPINQSISDSGKVLVGMWLVFCLVITTGYSSSLIAHLTIQGKTTPPETFEDLVARKNWRWGLESWLIKGSPGQYFALHTDPVVRQIYKKMEIVTAEEAMPLVKQGSYTLFSPKFHITVVIDSFYTDKYGQTPYYITNEGIHVLAEFG</sequence>
<keyword evidence="12" id="KW-1185">Reference proteome</keyword>
<dbReference type="InterPro" id="IPR052192">
    <property type="entry name" value="Insect_Ionotropic_Sensory_Rcpt"/>
</dbReference>
<evidence type="ECO:0000256" key="8">
    <source>
        <dbReference type="ARBA" id="ARBA00023180"/>
    </source>
</evidence>
<keyword evidence="3" id="KW-1003">Cell membrane</keyword>
<dbReference type="PANTHER" id="PTHR42643">
    <property type="entry name" value="IONOTROPIC RECEPTOR 20A-RELATED"/>
    <property type="match status" value="1"/>
</dbReference>
<comment type="similarity">
    <text evidence="2">Belongs to the glutamate-gated ion channel (TC 1.A.10.1) family.</text>
</comment>
<evidence type="ECO:0000259" key="10">
    <source>
        <dbReference type="Pfam" id="PF00060"/>
    </source>
</evidence>
<comment type="subcellular location">
    <subcellularLocation>
        <location evidence="1">Cell membrane</location>
        <topology evidence="1">Multi-pass membrane protein</topology>
    </subcellularLocation>
</comment>
<feature type="non-terminal residue" evidence="11">
    <location>
        <position position="190"/>
    </location>
</feature>
<dbReference type="Pfam" id="PF00060">
    <property type="entry name" value="Lig_chan"/>
    <property type="match status" value="1"/>
</dbReference>
<keyword evidence="4 9" id="KW-0812">Transmembrane</keyword>
<dbReference type="AlphaFoldDB" id="A0AAW0XJ47"/>
<keyword evidence="6 9" id="KW-0472">Membrane</keyword>
<proteinExistence type="inferred from homology"/>
<dbReference type="Gene3D" id="1.10.287.70">
    <property type="match status" value="1"/>
</dbReference>
<evidence type="ECO:0000256" key="2">
    <source>
        <dbReference type="ARBA" id="ARBA00008685"/>
    </source>
</evidence>
<evidence type="ECO:0000256" key="1">
    <source>
        <dbReference type="ARBA" id="ARBA00004651"/>
    </source>
</evidence>
<organism evidence="11 12">
    <name type="scientific">Cherax quadricarinatus</name>
    <name type="common">Australian red claw crayfish</name>
    <dbReference type="NCBI Taxonomy" id="27406"/>
    <lineage>
        <taxon>Eukaryota</taxon>
        <taxon>Metazoa</taxon>
        <taxon>Ecdysozoa</taxon>
        <taxon>Arthropoda</taxon>
        <taxon>Crustacea</taxon>
        <taxon>Multicrustacea</taxon>
        <taxon>Malacostraca</taxon>
        <taxon>Eumalacostraca</taxon>
        <taxon>Eucarida</taxon>
        <taxon>Decapoda</taxon>
        <taxon>Pleocyemata</taxon>
        <taxon>Astacidea</taxon>
        <taxon>Parastacoidea</taxon>
        <taxon>Parastacidae</taxon>
        <taxon>Cherax</taxon>
    </lineage>
</organism>
<evidence type="ECO:0000256" key="9">
    <source>
        <dbReference type="SAM" id="Phobius"/>
    </source>
</evidence>
<evidence type="ECO:0000313" key="12">
    <source>
        <dbReference type="Proteomes" id="UP001445076"/>
    </source>
</evidence>
<keyword evidence="8" id="KW-0325">Glycoprotein</keyword>
<reference evidence="11 12" key="1">
    <citation type="journal article" date="2024" name="BMC Genomics">
        <title>Genome assembly of redclaw crayfish (Cherax quadricarinatus) provides insights into its immune adaptation and hypoxia tolerance.</title>
        <authorList>
            <person name="Liu Z."/>
            <person name="Zheng J."/>
            <person name="Li H."/>
            <person name="Fang K."/>
            <person name="Wang S."/>
            <person name="He J."/>
            <person name="Zhou D."/>
            <person name="Weng S."/>
            <person name="Chi M."/>
            <person name="Gu Z."/>
            <person name="He J."/>
            <person name="Li F."/>
            <person name="Wang M."/>
        </authorList>
    </citation>
    <scope>NUCLEOTIDE SEQUENCE [LARGE SCALE GENOMIC DNA]</scope>
    <source>
        <strain evidence="11">ZL_2023a</strain>
    </source>
</reference>
<evidence type="ECO:0000256" key="3">
    <source>
        <dbReference type="ARBA" id="ARBA00022475"/>
    </source>
</evidence>
<gene>
    <name evidence="11" type="ORF">OTU49_000866</name>
</gene>
<comment type="caution">
    <text evidence="11">The sequence shown here is derived from an EMBL/GenBank/DDBJ whole genome shotgun (WGS) entry which is preliminary data.</text>
</comment>
<evidence type="ECO:0000256" key="5">
    <source>
        <dbReference type="ARBA" id="ARBA00022989"/>
    </source>
</evidence>
<dbReference type="GO" id="GO:0050906">
    <property type="term" value="P:detection of stimulus involved in sensory perception"/>
    <property type="evidence" value="ECO:0007669"/>
    <property type="project" value="UniProtKB-ARBA"/>
</dbReference>
<dbReference type="Proteomes" id="UP001445076">
    <property type="component" value="Unassembled WGS sequence"/>
</dbReference>
<dbReference type="GO" id="GO:0015276">
    <property type="term" value="F:ligand-gated monoatomic ion channel activity"/>
    <property type="evidence" value="ECO:0007669"/>
    <property type="project" value="InterPro"/>
</dbReference>
<evidence type="ECO:0000313" key="11">
    <source>
        <dbReference type="EMBL" id="KAK8744553.1"/>
    </source>
</evidence>
<dbReference type="GO" id="GO:0005886">
    <property type="term" value="C:plasma membrane"/>
    <property type="evidence" value="ECO:0007669"/>
    <property type="project" value="UniProtKB-SubCell"/>
</dbReference>
<evidence type="ECO:0000256" key="7">
    <source>
        <dbReference type="ARBA" id="ARBA00023170"/>
    </source>
</evidence>
<keyword evidence="7" id="KW-0675">Receptor</keyword>
<evidence type="ECO:0000256" key="6">
    <source>
        <dbReference type="ARBA" id="ARBA00023136"/>
    </source>
</evidence>
<evidence type="ECO:0000256" key="4">
    <source>
        <dbReference type="ARBA" id="ARBA00022692"/>
    </source>
</evidence>
<feature type="domain" description="Ionotropic glutamate receptor C-terminal" evidence="10">
    <location>
        <begin position="2"/>
        <end position="99"/>
    </location>
</feature>
<accession>A0AAW0XJ47</accession>
<dbReference type="EMBL" id="JARKIK010000022">
    <property type="protein sequence ID" value="KAK8744553.1"/>
    <property type="molecule type" value="Genomic_DNA"/>
</dbReference>